<dbReference type="InterPro" id="IPR028957">
    <property type="entry name" value="Imm50"/>
</dbReference>
<organism evidence="1 2">
    <name type="scientific">Hymenobacter terrestris</name>
    <dbReference type="NCBI Taxonomy" id="2748310"/>
    <lineage>
        <taxon>Bacteria</taxon>
        <taxon>Pseudomonadati</taxon>
        <taxon>Bacteroidota</taxon>
        <taxon>Cytophagia</taxon>
        <taxon>Cytophagales</taxon>
        <taxon>Hymenobacteraceae</taxon>
        <taxon>Hymenobacter</taxon>
    </lineage>
</organism>
<reference evidence="1 2" key="1">
    <citation type="submission" date="2020-05" db="EMBL/GenBank/DDBJ databases">
        <title>Hymenobacter terrestris sp. nov. and Hymenobacter lapidiphilus sp. nov., isolated from regoliths in Antarctica.</title>
        <authorList>
            <person name="Sedlacek I."/>
            <person name="Pantucek R."/>
            <person name="Zeman M."/>
            <person name="Holochova P."/>
            <person name="Kralova S."/>
            <person name="Stankova E."/>
            <person name="Sedo O."/>
            <person name="Micenkova L."/>
            <person name="Svec P."/>
            <person name="Gupta V."/>
            <person name="Sood U."/>
            <person name="Korpole U.S."/>
            <person name="Lal R."/>
        </authorList>
    </citation>
    <scope>NUCLEOTIDE SEQUENCE [LARGE SCALE GENOMIC DNA]</scope>
    <source>
        <strain evidence="1 2">P5252</strain>
    </source>
</reference>
<dbReference type="Proteomes" id="UP000626554">
    <property type="component" value="Unassembled WGS sequence"/>
</dbReference>
<name>A0ABX2Q3J7_9BACT</name>
<evidence type="ECO:0000313" key="1">
    <source>
        <dbReference type="EMBL" id="NVO85408.1"/>
    </source>
</evidence>
<protein>
    <submittedName>
        <fullName evidence="1">Uncharacterized protein</fullName>
    </submittedName>
</protein>
<dbReference type="EMBL" id="JABKAV010000029">
    <property type="protein sequence ID" value="NVO85408.1"/>
    <property type="molecule type" value="Genomic_DNA"/>
</dbReference>
<accession>A0ABX2Q3J7</accession>
<keyword evidence="2" id="KW-1185">Reference proteome</keyword>
<dbReference type="RefSeq" id="WP_176900074.1">
    <property type="nucleotide sequence ID" value="NZ_JABKAV010000029.1"/>
</dbReference>
<proteinExistence type="predicted"/>
<gene>
    <name evidence="1" type="ORF">HW556_11010</name>
</gene>
<comment type="caution">
    <text evidence="1">The sequence shown here is derived from an EMBL/GenBank/DDBJ whole genome shotgun (WGS) entry which is preliminary data.</text>
</comment>
<evidence type="ECO:0000313" key="2">
    <source>
        <dbReference type="Proteomes" id="UP000626554"/>
    </source>
</evidence>
<dbReference type="Pfam" id="PF15594">
    <property type="entry name" value="Imm50"/>
    <property type="match status" value="1"/>
</dbReference>
<sequence>MENTDSTWIEHVLNPKTITSIYPTQAPSLAQVRLGELSILCGGTLQCRLHFDLKDFPADAPLKWVQQKCNTVSLSLNLIEVSIKQCVIPSGNGIGDLSIVHDGTGFQVAFSTQPQGVVFRARATWIHVDRISAYINENVGREG</sequence>